<feature type="region of interest" description="Disordered" evidence="1">
    <location>
        <begin position="1"/>
        <end position="26"/>
    </location>
</feature>
<accession>A0A9D4G5Z4</accession>
<organism evidence="2 3">
    <name type="scientific">Dreissena polymorpha</name>
    <name type="common">Zebra mussel</name>
    <name type="synonym">Mytilus polymorpha</name>
    <dbReference type="NCBI Taxonomy" id="45954"/>
    <lineage>
        <taxon>Eukaryota</taxon>
        <taxon>Metazoa</taxon>
        <taxon>Spiralia</taxon>
        <taxon>Lophotrochozoa</taxon>
        <taxon>Mollusca</taxon>
        <taxon>Bivalvia</taxon>
        <taxon>Autobranchia</taxon>
        <taxon>Heteroconchia</taxon>
        <taxon>Euheterodonta</taxon>
        <taxon>Imparidentia</taxon>
        <taxon>Neoheterodontei</taxon>
        <taxon>Myida</taxon>
        <taxon>Dreissenoidea</taxon>
        <taxon>Dreissenidae</taxon>
        <taxon>Dreissena</taxon>
    </lineage>
</organism>
<protein>
    <submittedName>
        <fullName evidence="2">Uncharacterized protein</fullName>
    </submittedName>
</protein>
<feature type="compositionally biased region" description="Polar residues" evidence="1">
    <location>
        <begin position="1"/>
        <end position="14"/>
    </location>
</feature>
<gene>
    <name evidence="2" type="ORF">DPMN_138090</name>
</gene>
<name>A0A9D4G5Z4_DREPO</name>
<evidence type="ECO:0000313" key="3">
    <source>
        <dbReference type="Proteomes" id="UP000828390"/>
    </source>
</evidence>
<sequence>MDDVTSDSTGQSDFSQKEDADGVGSLQRRPKVWKLYMELYNKIVRKGLRTSRCPIMS</sequence>
<reference evidence="2" key="2">
    <citation type="submission" date="2020-11" db="EMBL/GenBank/DDBJ databases">
        <authorList>
            <person name="McCartney M.A."/>
            <person name="Auch B."/>
            <person name="Kono T."/>
            <person name="Mallez S."/>
            <person name="Becker A."/>
            <person name="Gohl D.M."/>
            <person name="Silverstein K.A.T."/>
            <person name="Koren S."/>
            <person name="Bechman K.B."/>
            <person name="Herman A."/>
            <person name="Abrahante J.E."/>
            <person name="Garbe J."/>
        </authorList>
    </citation>
    <scope>NUCLEOTIDE SEQUENCE</scope>
    <source>
        <strain evidence="2">Duluth1</strain>
        <tissue evidence="2">Whole animal</tissue>
    </source>
</reference>
<proteinExistence type="predicted"/>
<dbReference type="Proteomes" id="UP000828390">
    <property type="component" value="Unassembled WGS sequence"/>
</dbReference>
<dbReference type="EMBL" id="JAIWYP010000006">
    <property type="protein sequence ID" value="KAH3809714.1"/>
    <property type="molecule type" value="Genomic_DNA"/>
</dbReference>
<keyword evidence="3" id="KW-1185">Reference proteome</keyword>
<evidence type="ECO:0000313" key="2">
    <source>
        <dbReference type="EMBL" id="KAH3809714.1"/>
    </source>
</evidence>
<reference evidence="2" key="1">
    <citation type="journal article" date="2019" name="bioRxiv">
        <title>The Genome of the Zebra Mussel, Dreissena polymorpha: A Resource for Invasive Species Research.</title>
        <authorList>
            <person name="McCartney M.A."/>
            <person name="Auch B."/>
            <person name="Kono T."/>
            <person name="Mallez S."/>
            <person name="Zhang Y."/>
            <person name="Obille A."/>
            <person name="Becker A."/>
            <person name="Abrahante J.E."/>
            <person name="Garbe J."/>
            <person name="Badalamenti J.P."/>
            <person name="Herman A."/>
            <person name="Mangelson H."/>
            <person name="Liachko I."/>
            <person name="Sullivan S."/>
            <person name="Sone E.D."/>
            <person name="Koren S."/>
            <person name="Silverstein K.A.T."/>
            <person name="Beckman K.B."/>
            <person name="Gohl D.M."/>
        </authorList>
    </citation>
    <scope>NUCLEOTIDE SEQUENCE</scope>
    <source>
        <strain evidence="2">Duluth1</strain>
        <tissue evidence="2">Whole animal</tissue>
    </source>
</reference>
<dbReference type="AlphaFoldDB" id="A0A9D4G5Z4"/>
<comment type="caution">
    <text evidence="2">The sequence shown here is derived from an EMBL/GenBank/DDBJ whole genome shotgun (WGS) entry which is preliminary data.</text>
</comment>
<evidence type="ECO:0000256" key="1">
    <source>
        <dbReference type="SAM" id="MobiDB-lite"/>
    </source>
</evidence>